<dbReference type="GO" id="GO:0016787">
    <property type="term" value="F:hydrolase activity"/>
    <property type="evidence" value="ECO:0007669"/>
    <property type="project" value="UniProtKB-KW"/>
</dbReference>
<dbReference type="PROSITE" id="PS51194">
    <property type="entry name" value="HELICASE_CTER"/>
    <property type="match status" value="1"/>
</dbReference>
<feature type="region of interest" description="Disordered" evidence="5">
    <location>
        <begin position="480"/>
        <end position="621"/>
    </location>
</feature>
<dbReference type="GO" id="GO:0005524">
    <property type="term" value="F:ATP binding"/>
    <property type="evidence" value="ECO:0007669"/>
    <property type="project" value="UniProtKB-KW"/>
</dbReference>
<dbReference type="Gene3D" id="3.40.50.300">
    <property type="entry name" value="P-loop containing nucleotide triphosphate hydrolases"/>
    <property type="match status" value="1"/>
</dbReference>
<reference evidence="7 8" key="1">
    <citation type="submission" date="2019-05" db="EMBL/GenBank/DDBJ databases">
        <title>Another draft genome of Portunus trituberculatus and its Hox gene families provides insights of decapod evolution.</title>
        <authorList>
            <person name="Jeong J.-H."/>
            <person name="Song I."/>
            <person name="Kim S."/>
            <person name="Choi T."/>
            <person name="Kim D."/>
            <person name="Ryu S."/>
            <person name="Kim W."/>
        </authorList>
    </citation>
    <scope>NUCLEOTIDE SEQUENCE [LARGE SCALE GENOMIC DNA]</scope>
    <source>
        <tissue evidence="7">Muscle</tissue>
    </source>
</reference>
<dbReference type="Proteomes" id="UP000324222">
    <property type="component" value="Unassembled WGS sequence"/>
</dbReference>
<proteinExistence type="predicted"/>
<dbReference type="SUPFAM" id="SSF52540">
    <property type="entry name" value="P-loop containing nucleoside triphosphate hydrolases"/>
    <property type="match status" value="1"/>
</dbReference>
<dbReference type="InterPro" id="IPR050079">
    <property type="entry name" value="DEAD_box_RNA_helicase"/>
</dbReference>
<dbReference type="OrthoDB" id="434041at2759"/>
<protein>
    <submittedName>
        <fullName evidence="7">Putative ATP-dependent RNA helicase DDX20</fullName>
    </submittedName>
</protein>
<dbReference type="PANTHER" id="PTHR47959">
    <property type="entry name" value="ATP-DEPENDENT RNA HELICASE RHLE-RELATED"/>
    <property type="match status" value="1"/>
</dbReference>
<evidence type="ECO:0000313" key="7">
    <source>
        <dbReference type="EMBL" id="MPC42201.1"/>
    </source>
</evidence>
<feature type="compositionally biased region" description="Polar residues" evidence="5">
    <location>
        <begin position="265"/>
        <end position="284"/>
    </location>
</feature>
<feature type="compositionally biased region" description="Basic residues" evidence="5">
    <location>
        <begin position="311"/>
        <end position="320"/>
    </location>
</feature>
<dbReference type="InterPro" id="IPR001650">
    <property type="entry name" value="Helicase_C-like"/>
</dbReference>
<dbReference type="EMBL" id="VSRR010005342">
    <property type="protein sequence ID" value="MPC42201.1"/>
    <property type="molecule type" value="Genomic_DNA"/>
</dbReference>
<feature type="compositionally biased region" description="Basic and acidic residues" evidence="5">
    <location>
        <begin position="321"/>
        <end position="341"/>
    </location>
</feature>
<dbReference type="PANTHER" id="PTHR47959:SF1">
    <property type="entry name" value="ATP-DEPENDENT RNA HELICASE DBPA"/>
    <property type="match status" value="1"/>
</dbReference>
<name>A0A5B7F5A9_PORTR</name>
<dbReference type="Pfam" id="PF00271">
    <property type="entry name" value="Helicase_C"/>
    <property type="match status" value="1"/>
</dbReference>
<comment type="caution">
    <text evidence="7">The sequence shown here is derived from an EMBL/GenBank/DDBJ whole genome shotgun (WGS) entry which is preliminary data.</text>
</comment>
<evidence type="ECO:0000256" key="2">
    <source>
        <dbReference type="ARBA" id="ARBA00022801"/>
    </source>
</evidence>
<evidence type="ECO:0000256" key="5">
    <source>
        <dbReference type="SAM" id="MobiDB-lite"/>
    </source>
</evidence>
<feature type="compositionally biased region" description="Basic and acidic residues" evidence="5">
    <location>
        <begin position="745"/>
        <end position="759"/>
    </location>
</feature>
<evidence type="ECO:0000259" key="6">
    <source>
        <dbReference type="PROSITE" id="PS51194"/>
    </source>
</evidence>
<dbReference type="GO" id="GO:0005829">
    <property type="term" value="C:cytosol"/>
    <property type="evidence" value="ECO:0007669"/>
    <property type="project" value="TreeGrafter"/>
</dbReference>
<keyword evidence="2" id="KW-0378">Hydrolase</keyword>
<keyword evidence="3 7" id="KW-0347">Helicase</keyword>
<organism evidence="7 8">
    <name type="scientific">Portunus trituberculatus</name>
    <name type="common">Swimming crab</name>
    <name type="synonym">Neptunus trituberculatus</name>
    <dbReference type="NCBI Taxonomy" id="210409"/>
    <lineage>
        <taxon>Eukaryota</taxon>
        <taxon>Metazoa</taxon>
        <taxon>Ecdysozoa</taxon>
        <taxon>Arthropoda</taxon>
        <taxon>Crustacea</taxon>
        <taxon>Multicrustacea</taxon>
        <taxon>Malacostraca</taxon>
        <taxon>Eumalacostraca</taxon>
        <taxon>Eucarida</taxon>
        <taxon>Decapoda</taxon>
        <taxon>Pleocyemata</taxon>
        <taxon>Brachyura</taxon>
        <taxon>Eubrachyura</taxon>
        <taxon>Portunoidea</taxon>
        <taxon>Portunidae</taxon>
        <taxon>Portuninae</taxon>
        <taxon>Portunus</taxon>
    </lineage>
</organism>
<dbReference type="CDD" id="cd18787">
    <property type="entry name" value="SF2_C_DEAD"/>
    <property type="match status" value="1"/>
</dbReference>
<dbReference type="GO" id="GO:0003724">
    <property type="term" value="F:RNA helicase activity"/>
    <property type="evidence" value="ECO:0007669"/>
    <property type="project" value="TreeGrafter"/>
</dbReference>
<feature type="region of interest" description="Disordered" evidence="5">
    <location>
        <begin position="201"/>
        <end position="235"/>
    </location>
</feature>
<sequence>MRSPSHVRLDRDSPALLGVNQVVRHLQHMASPHMRQAAKEVELLKLLSHVTFNQCLVFSGSQLRAESVCHRLKAEGWPAVYLTGAQCQTERLAALEALQTHRCRILVATDLAARGLDSAHVNLVVSLDLPPEPATYLHRAGRAGRYGSRGAAVMLVCGPEEWYGARAIATLANVRLLLAGKQWVSHLATKKVEGWRWLEGEKEESEEGKTGKMEKQEEDGVEKSQAGRMEEEEKEVTRLKEVDHLDEEEARAWLKTHKPHKKGSTPATLQQENGEVQVKSNNRFVTRDEKAAVSEAECETAAETQRDHEVKKKARRKERHHNQMKEEEDKENRGNIKRDNTSTHTNTHKKHIKKKETNTDTQKTHNTETNFNTKATVMSLVNRAWHRPPPVTMSYTHLLSECTAQYNTSTPPSNTKVKVPPWPVKVEVTKGEESALEKYLDGQREEAQERKKAWSGVRFDAFAVLDAMTQRRDAREVLEEAMQQSTNALPHTPISPTPSAGSIHSSPSTSQHSSHSLPKNQSKQSYSSSSSEDSPSSSDSELPTTERKLVSSPPHPKHHTQHLSAMHSQAPQPRTEQPAHSTTGTCPKERKHGKTRRQSRESNSEAVSEPTHYQTHHDNYNYSAYNNDYNYNQWYPGYDQNQQYHYNQHADYNAYNYYNQGYYNYNQGHSYHEATQPPMHTHTGYTQEVDACVRSACKFASMMEYVRNMGRVSLYVSQDYHSRRQQQGKQEGGEGTARHSRSCHSTREQGRGEWQHKQK</sequence>
<feature type="compositionally biased region" description="Basic and acidic residues" evidence="5">
    <location>
        <begin position="355"/>
        <end position="366"/>
    </location>
</feature>
<feature type="region of interest" description="Disordered" evidence="5">
    <location>
        <begin position="256"/>
        <end position="368"/>
    </location>
</feature>
<evidence type="ECO:0000256" key="3">
    <source>
        <dbReference type="ARBA" id="ARBA00022806"/>
    </source>
</evidence>
<evidence type="ECO:0000256" key="4">
    <source>
        <dbReference type="ARBA" id="ARBA00022840"/>
    </source>
</evidence>
<accession>A0A5B7F5A9</accession>
<keyword evidence="4" id="KW-0067">ATP-binding</keyword>
<evidence type="ECO:0000313" key="8">
    <source>
        <dbReference type="Proteomes" id="UP000324222"/>
    </source>
</evidence>
<feature type="domain" description="Helicase C-terminal" evidence="6">
    <location>
        <begin position="42"/>
        <end position="188"/>
    </location>
</feature>
<keyword evidence="8" id="KW-1185">Reference proteome</keyword>
<dbReference type="AlphaFoldDB" id="A0A5B7F5A9"/>
<keyword evidence="1" id="KW-0547">Nucleotide-binding</keyword>
<dbReference type="SMART" id="SM00490">
    <property type="entry name" value="HELICc"/>
    <property type="match status" value="1"/>
</dbReference>
<gene>
    <name evidence="7" type="primary">ddx20</name>
    <name evidence="7" type="ORF">E2C01_035816</name>
</gene>
<feature type="compositionally biased region" description="Polar residues" evidence="5">
    <location>
        <begin position="562"/>
        <end position="585"/>
    </location>
</feature>
<evidence type="ECO:0000256" key="1">
    <source>
        <dbReference type="ARBA" id="ARBA00022741"/>
    </source>
</evidence>
<feature type="compositionally biased region" description="Low complexity" evidence="5">
    <location>
        <begin position="502"/>
        <end position="541"/>
    </location>
</feature>
<feature type="region of interest" description="Disordered" evidence="5">
    <location>
        <begin position="720"/>
        <end position="759"/>
    </location>
</feature>
<dbReference type="InterPro" id="IPR027417">
    <property type="entry name" value="P-loop_NTPase"/>
</dbReference>